<accession>A0A061I0Y9</accession>
<sequence length="103" mass="11572">MHESLGSIPNTAATGCGGAHSSNSFVIIPDPLGVQPGMHETQSQEEKRRNREGWATPAHLDRKDNRCKFKASLVCIETRYPELHSEIRSQNQKKKGPSKWFSR</sequence>
<reference evidence="3" key="1">
    <citation type="journal article" date="2013" name="Nat. Biotechnol.">
        <title>Chinese hamster genome sequenced from sorted chromosomes.</title>
        <authorList>
            <person name="Brinkrolf K."/>
            <person name="Rupp O."/>
            <person name="Laux H."/>
            <person name="Kollin F."/>
            <person name="Ernst W."/>
            <person name="Linke B."/>
            <person name="Kofler R."/>
            <person name="Romand S."/>
            <person name="Hesse F."/>
            <person name="Budach W.E."/>
            <person name="Galosy S."/>
            <person name="Muller D."/>
            <person name="Noll T."/>
            <person name="Wienberg J."/>
            <person name="Jostock T."/>
            <person name="Leonard M."/>
            <person name="Grillari J."/>
            <person name="Tauch A."/>
            <person name="Goesmann A."/>
            <person name="Helk B."/>
            <person name="Mott J.E."/>
            <person name="Puhler A."/>
            <person name="Borth N."/>
        </authorList>
    </citation>
    <scope>NUCLEOTIDE SEQUENCE [LARGE SCALE GENOMIC DNA]</scope>
    <source>
        <strain evidence="3">17A/GY</strain>
    </source>
</reference>
<evidence type="ECO:0000313" key="3">
    <source>
        <dbReference type="Proteomes" id="UP000030759"/>
    </source>
</evidence>
<proteinExistence type="predicted"/>
<organism evidence="2 3">
    <name type="scientific">Cricetulus griseus</name>
    <name type="common">Chinese hamster</name>
    <name type="synonym">Cricetulus barabensis griseus</name>
    <dbReference type="NCBI Taxonomy" id="10029"/>
    <lineage>
        <taxon>Eukaryota</taxon>
        <taxon>Metazoa</taxon>
        <taxon>Chordata</taxon>
        <taxon>Craniata</taxon>
        <taxon>Vertebrata</taxon>
        <taxon>Euteleostomi</taxon>
        <taxon>Mammalia</taxon>
        <taxon>Eutheria</taxon>
        <taxon>Euarchontoglires</taxon>
        <taxon>Glires</taxon>
        <taxon>Rodentia</taxon>
        <taxon>Myomorpha</taxon>
        <taxon>Muroidea</taxon>
        <taxon>Cricetidae</taxon>
        <taxon>Cricetinae</taxon>
        <taxon>Cricetulus</taxon>
    </lineage>
</organism>
<name>A0A061I0Y9_CRIGR</name>
<feature type="compositionally biased region" description="Basic and acidic residues" evidence="1">
    <location>
        <begin position="42"/>
        <end position="52"/>
    </location>
</feature>
<protein>
    <submittedName>
        <fullName evidence="2">Uncharacterized protein</fullName>
    </submittedName>
</protein>
<gene>
    <name evidence="2" type="ORF">H671_6g16113</name>
</gene>
<evidence type="ECO:0000256" key="1">
    <source>
        <dbReference type="SAM" id="MobiDB-lite"/>
    </source>
</evidence>
<evidence type="ECO:0000313" key="2">
    <source>
        <dbReference type="EMBL" id="ERE70955.1"/>
    </source>
</evidence>
<feature type="region of interest" description="Disordered" evidence="1">
    <location>
        <begin position="25"/>
        <end position="59"/>
    </location>
</feature>
<feature type="compositionally biased region" description="Basic residues" evidence="1">
    <location>
        <begin position="91"/>
        <end position="103"/>
    </location>
</feature>
<dbReference type="Proteomes" id="UP000030759">
    <property type="component" value="Unassembled WGS sequence"/>
</dbReference>
<feature type="region of interest" description="Disordered" evidence="1">
    <location>
        <begin position="84"/>
        <end position="103"/>
    </location>
</feature>
<feature type="region of interest" description="Disordered" evidence="1">
    <location>
        <begin position="1"/>
        <end position="20"/>
    </location>
</feature>
<dbReference type="AlphaFoldDB" id="A0A061I0Y9"/>
<dbReference type="EMBL" id="KE681074">
    <property type="protein sequence ID" value="ERE70955.1"/>
    <property type="molecule type" value="Genomic_DNA"/>
</dbReference>